<dbReference type="InterPro" id="IPR027443">
    <property type="entry name" value="IPNS-like_sf"/>
</dbReference>
<dbReference type="InterPro" id="IPR044861">
    <property type="entry name" value="IPNS-like_FE2OG_OXY"/>
</dbReference>
<dbReference type="Proteomes" id="UP000289152">
    <property type="component" value="Unassembled WGS sequence"/>
</dbReference>
<feature type="domain" description="Isopenicillin N synthase-like Fe(2+) 2OG dioxygenase" evidence="5">
    <location>
        <begin position="213"/>
        <end position="301"/>
    </location>
</feature>
<dbReference type="InterPro" id="IPR026992">
    <property type="entry name" value="DIOX_N"/>
</dbReference>
<evidence type="ECO:0008006" key="9">
    <source>
        <dbReference type="Google" id="ProtNLM"/>
    </source>
</evidence>
<evidence type="ECO:0000313" key="8">
    <source>
        <dbReference type="Proteomes" id="UP000289152"/>
    </source>
</evidence>
<keyword evidence="3" id="KW-0560">Oxidoreductase</keyword>
<evidence type="ECO:0000259" key="5">
    <source>
        <dbReference type="Pfam" id="PF03171"/>
    </source>
</evidence>
<gene>
    <name evidence="7" type="ORF">M231_04823</name>
</gene>
<sequence>MPIAVNTIPPLRPYVAPPETKADIEYCNLRTIDLSKVESSVESEREEVFNEFKRAISEDGFLYLVNFGLSQEQIDRQFAIAQHALIDGHMTDEEKKDLEWKYLNTGKYTGYKPRGYWDIAKGVKDNVESFNYYSETMCDGPHLPACLRPYIQDIVDFNHLHEYINKLLLKMLSKMLELPEDFLWNEVQSHNGPIGEGYFRQMMFHPTTAERNKAAGNVQMHGHQDYGITTLLLSQPIAALQVLGKDDKWRYVKYKPGGMVVNLGEVLEFISGGHLPATRHRVSGCPPDQSEYYRLTIGLFCAAKNDVSLAPLTQSPLLQREGYVNRFEPGTEGVVDATKIPTAEEWRVARVLRSQTQPEDIVVTNGVRYNKQYFKGIYVLEPV</sequence>
<reference evidence="7 8" key="1">
    <citation type="submission" date="2016-06" db="EMBL/GenBank/DDBJ databases">
        <title>Evolution of pathogenesis and genome organization in the Tremellales.</title>
        <authorList>
            <person name="Cuomo C."/>
            <person name="Litvintseva A."/>
            <person name="Heitman J."/>
            <person name="Chen Y."/>
            <person name="Sun S."/>
            <person name="Springer D."/>
            <person name="Dromer F."/>
            <person name="Young S."/>
            <person name="Zeng Q."/>
            <person name="Chapman S."/>
            <person name="Gujja S."/>
            <person name="Saif S."/>
            <person name="Birren B."/>
        </authorList>
    </citation>
    <scope>NUCLEOTIDE SEQUENCE [LARGE SCALE GENOMIC DNA]</scope>
    <source>
        <strain evidence="7 8">ATCC 28783</strain>
    </source>
</reference>
<dbReference type="GO" id="GO:0016491">
    <property type="term" value="F:oxidoreductase activity"/>
    <property type="evidence" value="ECO:0007669"/>
    <property type="project" value="UniProtKB-KW"/>
</dbReference>
<dbReference type="GO" id="GO:0046872">
    <property type="term" value="F:metal ion binding"/>
    <property type="evidence" value="ECO:0007669"/>
    <property type="project" value="UniProtKB-KW"/>
</dbReference>
<evidence type="ECO:0000313" key="7">
    <source>
        <dbReference type="EMBL" id="RXK37934.1"/>
    </source>
</evidence>
<feature type="domain" description="Non-haem dioxygenase N-terminal" evidence="6">
    <location>
        <begin position="31"/>
        <end position="136"/>
    </location>
</feature>
<evidence type="ECO:0000256" key="4">
    <source>
        <dbReference type="ARBA" id="ARBA00023004"/>
    </source>
</evidence>
<keyword evidence="2" id="KW-0479">Metal-binding</keyword>
<evidence type="ECO:0000256" key="3">
    <source>
        <dbReference type="ARBA" id="ARBA00023002"/>
    </source>
</evidence>
<evidence type="ECO:0000259" key="6">
    <source>
        <dbReference type="Pfam" id="PF14226"/>
    </source>
</evidence>
<proteinExistence type="inferred from homology"/>
<dbReference type="Pfam" id="PF14226">
    <property type="entry name" value="DIOX_N"/>
    <property type="match status" value="1"/>
</dbReference>
<dbReference type="PANTHER" id="PTHR10209">
    <property type="entry name" value="OXIDOREDUCTASE, 2OG-FE II OXYGENASE FAMILY PROTEIN"/>
    <property type="match status" value="1"/>
</dbReference>
<comment type="caution">
    <text evidence="7">The sequence shown here is derived from an EMBL/GenBank/DDBJ whole genome shotgun (WGS) entry which is preliminary data.</text>
</comment>
<dbReference type="VEuPathDB" id="FungiDB:TREMEDRAFT_33907"/>
<organism evidence="7 8">
    <name type="scientific">Tremella mesenterica</name>
    <name type="common">Jelly fungus</name>
    <dbReference type="NCBI Taxonomy" id="5217"/>
    <lineage>
        <taxon>Eukaryota</taxon>
        <taxon>Fungi</taxon>
        <taxon>Dikarya</taxon>
        <taxon>Basidiomycota</taxon>
        <taxon>Agaricomycotina</taxon>
        <taxon>Tremellomycetes</taxon>
        <taxon>Tremellales</taxon>
        <taxon>Tremellaceae</taxon>
        <taxon>Tremella</taxon>
    </lineage>
</organism>
<dbReference type="Pfam" id="PF03171">
    <property type="entry name" value="2OG-FeII_Oxy"/>
    <property type="match status" value="1"/>
</dbReference>
<dbReference type="PRINTS" id="PR00682">
    <property type="entry name" value="IPNSYNTHASE"/>
</dbReference>
<dbReference type="OrthoDB" id="406156at2759"/>
<accession>A0A4Q1BJN9</accession>
<dbReference type="EMBL" id="SDIL01000057">
    <property type="protein sequence ID" value="RXK37934.1"/>
    <property type="molecule type" value="Genomic_DNA"/>
</dbReference>
<dbReference type="PANTHER" id="PTHR10209:SF172">
    <property type="entry name" value="FE2OG DIOXYGENASE DOMAIN-CONTAINING PROTEIN"/>
    <property type="match status" value="1"/>
</dbReference>
<name>A0A4Q1BJN9_TREME</name>
<keyword evidence="4" id="KW-0408">Iron</keyword>
<protein>
    <recommendedName>
        <fullName evidence="9">Fe2OG dioxygenase domain-containing protein</fullName>
    </recommendedName>
</protein>
<dbReference type="AlphaFoldDB" id="A0A4Q1BJN9"/>
<dbReference type="Gene3D" id="2.60.120.330">
    <property type="entry name" value="B-lactam Antibiotic, Isopenicillin N Synthase, Chain"/>
    <property type="match status" value="1"/>
</dbReference>
<dbReference type="SUPFAM" id="SSF51197">
    <property type="entry name" value="Clavaminate synthase-like"/>
    <property type="match status" value="1"/>
</dbReference>
<comment type="similarity">
    <text evidence="1">Belongs to the iron/ascorbate-dependent oxidoreductase family.</text>
</comment>
<keyword evidence="8" id="KW-1185">Reference proteome</keyword>
<evidence type="ECO:0000256" key="2">
    <source>
        <dbReference type="ARBA" id="ARBA00022723"/>
    </source>
</evidence>
<evidence type="ECO:0000256" key="1">
    <source>
        <dbReference type="ARBA" id="ARBA00008056"/>
    </source>
</evidence>
<dbReference type="STRING" id="5217.A0A4Q1BJN9"/>
<dbReference type="InParanoid" id="A0A4Q1BJN9"/>